<dbReference type="Gene3D" id="1.10.1760.10">
    <property type="entry name" value="Actin-related protein 2/3 complex subunit 3"/>
    <property type="match status" value="1"/>
</dbReference>
<keyword evidence="4" id="KW-0009">Actin-binding</keyword>
<proteinExistence type="inferred from homology"/>
<dbReference type="SUPFAM" id="SSF69060">
    <property type="entry name" value="Arp2/3 complex 21 kDa subunit ARPC3"/>
    <property type="match status" value="1"/>
</dbReference>
<dbReference type="Pfam" id="PF04062">
    <property type="entry name" value="P21-Arc"/>
    <property type="match status" value="1"/>
</dbReference>
<dbReference type="CDD" id="cd09272">
    <property type="entry name" value="RNase_HI_RT_Ty1"/>
    <property type="match status" value="1"/>
</dbReference>
<dbReference type="InterPro" id="IPR036753">
    <property type="entry name" value="ARPC3_sf"/>
</dbReference>
<organism evidence="6 7">
    <name type="scientific">Solanum pennellii</name>
    <name type="common">Tomato</name>
    <name type="synonym">Lycopersicon pennellii</name>
    <dbReference type="NCBI Taxonomy" id="28526"/>
    <lineage>
        <taxon>Eukaryota</taxon>
        <taxon>Viridiplantae</taxon>
        <taxon>Streptophyta</taxon>
        <taxon>Embryophyta</taxon>
        <taxon>Tracheophyta</taxon>
        <taxon>Spermatophyta</taxon>
        <taxon>Magnoliopsida</taxon>
        <taxon>eudicotyledons</taxon>
        <taxon>Gunneridae</taxon>
        <taxon>Pentapetalae</taxon>
        <taxon>asterids</taxon>
        <taxon>lamiids</taxon>
        <taxon>Solanales</taxon>
        <taxon>Solanaceae</taxon>
        <taxon>Solanoideae</taxon>
        <taxon>Solaneae</taxon>
        <taxon>Solanum</taxon>
        <taxon>Solanum subgen. Lycopersicon</taxon>
    </lineage>
</organism>
<accession>A0ABM1V3J3</accession>
<keyword evidence="6" id="KW-1185">Reference proteome</keyword>
<comment type="subcellular location">
    <subcellularLocation>
        <location evidence="1">Cytoplasm</location>
        <location evidence="1">Cytoskeleton</location>
    </subcellularLocation>
</comment>
<dbReference type="Proteomes" id="UP000694930">
    <property type="component" value="Chromosome 2"/>
</dbReference>
<reference evidence="7" key="2">
    <citation type="submission" date="2025-08" db="UniProtKB">
        <authorList>
            <consortium name="RefSeq"/>
        </authorList>
    </citation>
    <scope>IDENTIFICATION</scope>
</reference>
<keyword evidence="3" id="KW-0963">Cytoplasm</keyword>
<dbReference type="GeneID" id="107010765"/>
<evidence type="ECO:0000256" key="1">
    <source>
        <dbReference type="ARBA" id="ARBA00004245"/>
    </source>
</evidence>
<comment type="similarity">
    <text evidence="2">Belongs to the ARPC3 family.</text>
</comment>
<name>A0ABM1V3J3_SOLPN</name>
<evidence type="ECO:0000256" key="3">
    <source>
        <dbReference type="ARBA" id="ARBA00022490"/>
    </source>
</evidence>
<evidence type="ECO:0000256" key="5">
    <source>
        <dbReference type="ARBA" id="ARBA00023212"/>
    </source>
</evidence>
<dbReference type="RefSeq" id="XP_027770311.1">
    <property type="nucleotide sequence ID" value="XM_027914510.1"/>
</dbReference>
<sequence length="310" mass="35013">MVIWNSDMGYHSSFVEEEGVRKACGCPLLPLKSHRNEPDSDAEQEDATSDIVDEAITFFRANVFFKNFDYKSSADKLLIYLTLYINLALKRLEGCRTLAEGKKSIINLGLEKIVIPGEAGFPFPGLFASPKSQQEADLIALAGLQESSSRNTQLELNVKYYHAEGDLPPDPTLYWQLVGSLNYLTITWPDIYFAIQQVSQFMEAPRYLHLVVVRRIIQHLSGRSTCGLFFPSASEIQLNAFSDSDWAGCPDTRLSIIDWCMFLGDSLISWKCKKKYRVSKSSTESEYRAMSTTFSEIVWLCVLLLEIGIP</sequence>
<dbReference type="PANTHER" id="PTHR12391">
    <property type="entry name" value="ARP2/3 COMPLEX 21 KD SUBUNIT"/>
    <property type="match status" value="1"/>
</dbReference>
<dbReference type="InterPro" id="IPR007204">
    <property type="entry name" value="ARPC3"/>
</dbReference>
<gene>
    <name evidence="7" type="primary">LOC107010765</name>
</gene>
<protein>
    <submittedName>
        <fullName evidence="7">Uncharacterized mitochondrial protein AtMg00810-like isoform X1</fullName>
    </submittedName>
</protein>
<evidence type="ECO:0000313" key="6">
    <source>
        <dbReference type="Proteomes" id="UP000694930"/>
    </source>
</evidence>
<evidence type="ECO:0000256" key="4">
    <source>
        <dbReference type="ARBA" id="ARBA00023203"/>
    </source>
</evidence>
<evidence type="ECO:0000313" key="7">
    <source>
        <dbReference type="RefSeq" id="XP_027770311.1"/>
    </source>
</evidence>
<keyword evidence="5" id="KW-0206">Cytoskeleton</keyword>
<evidence type="ECO:0000256" key="2">
    <source>
        <dbReference type="ARBA" id="ARBA00010856"/>
    </source>
</evidence>
<reference evidence="6" key="1">
    <citation type="journal article" date="2014" name="Nat. Genet.">
        <title>The genome of the stress-tolerant wild tomato species Solanum pennellii.</title>
        <authorList>
            <person name="Bolger A."/>
            <person name="Scossa F."/>
            <person name="Bolger M.E."/>
            <person name="Lanz C."/>
            <person name="Maumus F."/>
            <person name="Tohge T."/>
            <person name="Quesneville H."/>
            <person name="Alseekh S."/>
            <person name="Sorensen I."/>
            <person name="Lichtenstein G."/>
            <person name="Fich E.A."/>
            <person name="Conte M."/>
            <person name="Keller H."/>
            <person name="Schneeberger K."/>
            <person name="Schwacke R."/>
            <person name="Ofner I."/>
            <person name="Vrebalov J."/>
            <person name="Xu Y."/>
            <person name="Osorio S."/>
            <person name="Aflitos S.A."/>
            <person name="Schijlen E."/>
            <person name="Jimenez-Gomez J.M."/>
            <person name="Ryngajllo M."/>
            <person name="Kimura S."/>
            <person name="Kumar R."/>
            <person name="Koenig D."/>
            <person name="Headland L.R."/>
            <person name="Maloof J.N."/>
            <person name="Sinha N."/>
            <person name="van Ham R.C."/>
            <person name="Lankhorst R.K."/>
            <person name="Mao L."/>
            <person name="Vogel A."/>
            <person name="Arsova B."/>
            <person name="Panstruga R."/>
            <person name="Fei Z."/>
            <person name="Rose J.K."/>
            <person name="Zamir D."/>
            <person name="Carrari F."/>
            <person name="Giovannoni J.J."/>
            <person name="Weigel D."/>
            <person name="Usadel B."/>
            <person name="Fernie A.R."/>
        </authorList>
    </citation>
    <scope>NUCLEOTIDE SEQUENCE [LARGE SCALE GENOMIC DNA]</scope>
    <source>
        <strain evidence="6">cv. LA0716</strain>
    </source>
</reference>